<keyword evidence="6 8" id="KW-0443">Lipid metabolism</keyword>
<dbReference type="EMBL" id="AP027370">
    <property type="protein sequence ID" value="BDY13755.1"/>
    <property type="molecule type" value="Genomic_DNA"/>
</dbReference>
<evidence type="ECO:0000256" key="3">
    <source>
        <dbReference type="ARBA" id="ARBA00022556"/>
    </source>
</evidence>
<dbReference type="InterPro" id="IPR029098">
    <property type="entry name" value="Acetyltransf_C"/>
</dbReference>
<dbReference type="InterPro" id="IPR037157">
    <property type="entry name" value="Acetyltransf_C_sf"/>
</dbReference>
<dbReference type="Pfam" id="PF00132">
    <property type="entry name" value="Hexapep"/>
    <property type="match status" value="1"/>
</dbReference>
<dbReference type="PROSITE" id="PS00101">
    <property type="entry name" value="HEXAPEP_TRANSFERASES"/>
    <property type="match status" value="1"/>
</dbReference>
<accession>A0ABN6WZF6</accession>
<keyword evidence="3 8" id="KW-0441">Lipid A biosynthesis</keyword>
<evidence type="ECO:0000256" key="4">
    <source>
        <dbReference type="ARBA" id="ARBA00022679"/>
    </source>
</evidence>
<evidence type="ECO:0000313" key="11">
    <source>
        <dbReference type="Proteomes" id="UP001321445"/>
    </source>
</evidence>
<comment type="pathway">
    <text evidence="8">Glycolipid biosynthesis; lipid IV(A) biosynthesis; lipid IV(A) from (3R)-3-hydroxytetradecanoyl-[acyl-carrier-protein] and UDP-N-acetyl-alpha-D-glucosamine: step 1/6.</text>
</comment>
<dbReference type="Pfam" id="PF13720">
    <property type="entry name" value="Acetyltransf_11"/>
    <property type="match status" value="1"/>
</dbReference>
<keyword evidence="7 8" id="KW-0012">Acyltransferase</keyword>
<comment type="similarity">
    <text evidence="8">Belongs to the transferase hexapeptide repeat family. LpxA subfamily.</text>
</comment>
<comment type="function">
    <text evidence="8">Involved in the biosynthesis of lipid A, a phosphorylated glycolipid that anchors the lipopolysaccharide to the outer membrane of the cell.</text>
</comment>
<evidence type="ECO:0000256" key="5">
    <source>
        <dbReference type="ARBA" id="ARBA00022737"/>
    </source>
</evidence>
<dbReference type="PIRSF" id="PIRSF000456">
    <property type="entry name" value="UDP-GlcNAc_acltr"/>
    <property type="match status" value="1"/>
</dbReference>
<evidence type="ECO:0000256" key="1">
    <source>
        <dbReference type="ARBA" id="ARBA00022490"/>
    </source>
</evidence>
<keyword evidence="1 8" id="KW-0963">Cytoplasm</keyword>
<comment type="catalytic activity">
    <reaction evidence="8">
        <text>a (3R)-hydroxyacyl-[ACP] + UDP-N-acetyl-alpha-D-glucosamine = a UDP-3-O-[(3R)-3-hydroxyacyl]-N-acetyl-alpha-D-glucosamine + holo-[ACP]</text>
        <dbReference type="Rhea" id="RHEA:67812"/>
        <dbReference type="Rhea" id="RHEA-COMP:9685"/>
        <dbReference type="Rhea" id="RHEA-COMP:9945"/>
        <dbReference type="ChEBI" id="CHEBI:57705"/>
        <dbReference type="ChEBI" id="CHEBI:64479"/>
        <dbReference type="ChEBI" id="CHEBI:78827"/>
        <dbReference type="ChEBI" id="CHEBI:173225"/>
        <dbReference type="EC" id="2.3.1.129"/>
    </reaction>
</comment>
<dbReference type="Proteomes" id="UP001321445">
    <property type="component" value="Chromosome"/>
</dbReference>
<feature type="domain" description="UDP N-acetylglucosamine O-acyltransferase C-terminal" evidence="9">
    <location>
        <begin position="177"/>
        <end position="255"/>
    </location>
</feature>
<keyword evidence="11" id="KW-1185">Reference proteome</keyword>
<evidence type="ECO:0000256" key="2">
    <source>
        <dbReference type="ARBA" id="ARBA00022516"/>
    </source>
</evidence>
<comment type="subunit">
    <text evidence="8">Homotrimer.</text>
</comment>
<proteinExistence type="inferred from homology"/>
<dbReference type="InterPro" id="IPR018357">
    <property type="entry name" value="Hexapep_transf_CS"/>
</dbReference>
<dbReference type="InterPro" id="IPR011004">
    <property type="entry name" value="Trimer_LpxA-like_sf"/>
</dbReference>
<dbReference type="HAMAP" id="MF_00387">
    <property type="entry name" value="LpxA"/>
    <property type="match status" value="1"/>
</dbReference>
<dbReference type="EC" id="2.3.1.129" evidence="8"/>
<dbReference type="Gene3D" id="2.160.10.10">
    <property type="entry name" value="Hexapeptide repeat proteins"/>
    <property type="match status" value="1"/>
</dbReference>
<organism evidence="10 11">
    <name type="scientific">Hydrogenimonas cancrithermarum</name>
    <dbReference type="NCBI Taxonomy" id="2993563"/>
    <lineage>
        <taxon>Bacteria</taxon>
        <taxon>Pseudomonadati</taxon>
        <taxon>Campylobacterota</taxon>
        <taxon>Epsilonproteobacteria</taxon>
        <taxon>Campylobacterales</taxon>
        <taxon>Hydrogenimonadaceae</taxon>
        <taxon>Hydrogenimonas</taxon>
    </lineage>
</organism>
<name>A0ABN6WZF6_9BACT</name>
<comment type="subcellular location">
    <subcellularLocation>
        <location evidence="8">Cytoplasm</location>
    </subcellularLocation>
</comment>
<dbReference type="CDD" id="cd03351">
    <property type="entry name" value="LbH_UDP-GlcNAc_AT"/>
    <property type="match status" value="1"/>
</dbReference>
<dbReference type="PANTHER" id="PTHR43480:SF1">
    <property type="entry name" value="ACYL-[ACYL-CARRIER-PROTEIN]--UDP-N-ACETYLGLUCOSAMINE O-ACYLTRANSFERASE, MITOCHONDRIAL-RELATED"/>
    <property type="match status" value="1"/>
</dbReference>
<sequence>MAVTISPLAVVEEGAQLGVDVEIAPFAYVSSKAKIGDRTTIGQCARIDGDTTIGSDCRIFSHAVVGSIPQDLKFHGEDVRLIIGDRNTIREFTLLNPGTEGGGGMTKIGDDNLLMGYVHVAHDCRIGDRCIFANAATLAGHVEVGNGVVVGGMTPIHQFVKIGDLAMIAGASALSQDVPPFCLAEGNRAVLRGLNLTGLRRALSREAINPLRIAYKELFERGKPLKETAQKLLETSESEEVKKLCRFVLETKRGIPYERTMND</sequence>
<gene>
    <name evidence="8 10" type="primary">lpxA</name>
    <name evidence="10" type="ORF">HCR_20670</name>
</gene>
<dbReference type="Gene3D" id="1.20.1180.10">
    <property type="entry name" value="Udp N-acetylglucosamine O-acyltransferase, C-terminal domain"/>
    <property type="match status" value="1"/>
</dbReference>
<dbReference type="SUPFAM" id="SSF51161">
    <property type="entry name" value="Trimeric LpxA-like enzymes"/>
    <property type="match status" value="1"/>
</dbReference>
<dbReference type="InterPro" id="IPR010137">
    <property type="entry name" value="Lipid_A_LpxA"/>
</dbReference>
<dbReference type="InterPro" id="IPR001451">
    <property type="entry name" value="Hexapep"/>
</dbReference>
<dbReference type="PANTHER" id="PTHR43480">
    <property type="entry name" value="ACYL-[ACYL-CARRIER-PROTEIN]--UDP-N-ACETYLGLUCOSAMINE O-ACYLTRANSFERASE"/>
    <property type="match status" value="1"/>
</dbReference>
<protein>
    <recommendedName>
        <fullName evidence="8">Acyl-[acyl-carrier-protein]--UDP-N-acetylglucosamine O-acyltransferase</fullName>
        <shortName evidence="8">UDP-N-acetylglucosamine acyltransferase</shortName>
        <ecNumber evidence="8">2.3.1.129</ecNumber>
    </recommendedName>
</protein>
<evidence type="ECO:0000256" key="6">
    <source>
        <dbReference type="ARBA" id="ARBA00023098"/>
    </source>
</evidence>
<evidence type="ECO:0000256" key="7">
    <source>
        <dbReference type="ARBA" id="ARBA00023315"/>
    </source>
</evidence>
<keyword evidence="4 8" id="KW-0808">Transferase</keyword>
<dbReference type="RefSeq" id="WP_286336698.1">
    <property type="nucleotide sequence ID" value="NZ_AP027370.1"/>
</dbReference>
<evidence type="ECO:0000259" key="9">
    <source>
        <dbReference type="Pfam" id="PF13720"/>
    </source>
</evidence>
<dbReference type="NCBIfam" id="TIGR01852">
    <property type="entry name" value="lipid_A_lpxA"/>
    <property type="match status" value="1"/>
</dbReference>
<evidence type="ECO:0000256" key="8">
    <source>
        <dbReference type="HAMAP-Rule" id="MF_00387"/>
    </source>
</evidence>
<dbReference type="NCBIfam" id="NF003657">
    <property type="entry name" value="PRK05289.1"/>
    <property type="match status" value="1"/>
</dbReference>
<evidence type="ECO:0000313" key="10">
    <source>
        <dbReference type="EMBL" id="BDY13755.1"/>
    </source>
</evidence>
<keyword evidence="5 8" id="KW-0677">Repeat</keyword>
<keyword evidence="2 8" id="KW-0444">Lipid biosynthesis</keyword>
<reference evidence="10 11" key="1">
    <citation type="submission" date="2023-03" db="EMBL/GenBank/DDBJ databases">
        <title>Description of Hydrogenimonas sp. ISO32.</title>
        <authorList>
            <person name="Mino S."/>
            <person name="Fukazawa S."/>
            <person name="Sawabe T."/>
        </authorList>
    </citation>
    <scope>NUCLEOTIDE SEQUENCE [LARGE SCALE GENOMIC DNA]</scope>
    <source>
        <strain evidence="10 11">ISO32</strain>
    </source>
</reference>